<dbReference type="InterPro" id="IPR006750">
    <property type="entry name" value="YdcZ"/>
</dbReference>
<accession>A0AAW3FQ69</accession>
<feature type="transmembrane region" description="Helical" evidence="1">
    <location>
        <begin position="32"/>
        <end position="50"/>
    </location>
</feature>
<reference evidence="2 3" key="1">
    <citation type="journal article" date="2014" name="Genome Announc.">
        <title>Draft Genome Sequence of Lactobacillus plantarum CMPG5300, a Human Vaginal Isolate.</title>
        <authorList>
            <person name="Malik S."/>
            <person name="Siezen R.J."/>
            <person name="Renckens B."/>
            <person name="Vaneechoutte M."/>
            <person name="Vanderleyden J."/>
            <person name="Lebeer S."/>
        </authorList>
    </citation>
    <scope>NUCLEOTIDE SEQUENCE [LARGE SCALE GENOMIC DNA]</scope>
    <source>
        <strain evidence="2 3">CMPG5300</strain>
    </source>
</reference>
<gene>
    <name evidence="2" type="ORF">CMPG5300_1101</name>
</gene>
<feature type="transmembrane region" description="Helical" evidence="1">
    <location>
        <begin position="238"/>
        <end position="258"/>
    </location>
</feature>
<dbReference type="PANTHER" id="PTHR34821:SF2">
    <property type="entry name" value="INNER MEMBRANE PROTEIN YDCZ"/>
    <property type="match status" value="1"/>
</dbReference>
<dbReference type="Pfam" id="PF04657">
    <property type="entry name" value="DMT_YdcZ"/>
    <property type="match status" value="2"/>
</dbReference>
<protein>
    <submittedName>
        <fullName evidence="2">Hypothetical membrane protein, DUF606 family</fullName>
    </submittedName>
</protein>
<keyword evidence="1" id="KW-0812">Transmembrane</keyword>
<organism evidence="2 3">
    <name type="scientific">Lactiplantibacillus plantarum CMPG5300</name>
    <dbReference type="NCBI Taxonomy" id="1304889"/>
    <lineage>
        <taxon>Bacteria</taxon>
        <taxon>Bacillati</taxon>
        <taxon>Bacillota</taxon>
        <taxon>Bacilli</taxon>
        <taxon>Lactobacillales</taxon>
        <taxon>Lactobacillaceae</taxon>
        <taxon>Lactiplantibacillus</taxon>
    </lineage>
</organism>
<sequence>MLILALVPILMGSGLAIQTAINSRLRMYVTSPYLSSAISFIVGAVFLLVLTLLSGQSPLISSTIITSNPWWLWFGGVVGSIALTANVLLFPRLGSIQTSVLPVFGQIIMGMVIDQFGLFQSPQLGMTSTKVVGVVLVTVGMLLATGIIRNRVKVISEINTSRVGRIGWQLFGIVAGALTSIQTAINGHLGAVLRSPMHAAMISFTIGAIILVIVTLSIRVPVRQNLMIAFNSGIGNWWIWIGGILGGSYVFAGSWLVPQIGTGQVVVIALFGQLLFSALIDQFGYFGSHVNRISMIRVIGLVILFIGTLITHFM</sequence>
<dbReference type="Proteomes" id="UP000029801">
    <property type="component" value="Chromosome"/>
</dbReference>
<dbReference type="PANTHER" id="PTHR34821">
    <property type="entry name" value="INNER MEMBRANE PROTEIN YDCZ"/>
    <property type="match status" value="1"/>
</dbReference>
<evidence type="ECO:0000256" key="1">
    <source>
        <dbReference type="SAM" id="Phobius"/>
    </source>
</evidence>
<feature type="transmembrane region" description="Helical" evidence="1">
    <location>
        <begin position="96"/>
        <end position="119"/>
    </location>
</feature>
<dbReference type="GO" id="GO:0005886">
    <property type="term" value="C:plasma membrane"/>
    <property type="evidence" value="ECO:0007669"/>
    <property type="project" value="TreeGrafter"/>
</dbReference>
<feature type="transmembrane region" description="Helical" evidence="1">
    <location>
        <begin position="293"/>
        <end position="313"/>
    </location>
</feature>
<dbReference type="AlphaFoldDB" id="A0AAW3FQ69"/>
<evidence type="ECO:0000313" key="2">
    <source>
        <dbReference type="EMBL" id="KGH43302.1"/>
    </source>
</evidence>
<keyword evidence="1" id="KW-0472">Membrane</keyword>
<feature type="transmembrane region" description="Helical" evidence="1">
    <location>
        <begin position="168"/>
        <end position="187"/>
    </location>
</feature>
<dbReference type="EMBL" id="AXZV01000008">
    <property type="protein sequence ID" value="KGH43302.1"/>
    <property type="molecule type" value="Genomic_DNA"/>
</dbReference>
<name>A0AAW3FQ69_LACPN</name>
<comment type="caution">
    <text evidence="2">The sequence shown here is derived from an EMBL/GenBank/DDBJ whole genome shotgun (WGS) entry which is preliminary data.</text>
</comment>
<feature type="transmembrane region" description="Helical" evidence="1">
    <location>
        <begin position="265"/>
        <end position="287"/>
    </location>
</feature>
<feature type="transmembrane region" description="Helical" evidence="1">
    <location>
        <begin position="70"/>
        <end position="90"/>
    </location>
</feature>
<feature type="transmembrane region" description="Helical" evidence="1">
    <location>
        <begin position="131"/>
        <end position="148"/>
    </location>
</feature>
<keyword evidence="1" id="KW-1133">Transmembrane helix</keyword>
<evidence type="ECO:0000313" key="3">
    <source>
        <dbReference type="Proteomes" id="UP000029801"/>
    </source>
</evidence>
<feature type="transmembrane region" description="Helical" evidence="1">
    <location>
        <begin position="199"/>
        <end position="218"/>
    </location>
</feature>
<proteinExistence type="predicted"/>